<feature type="domain" description="SnoaL-like" evidence="1">
    <location>
        <begin position="15"/>
        <end position="149"/>
    </location>
</feature>
<dbReference type="InterPro" id="IPR032710">
    <property type="entry name" value="NTF2-like_dom_sf"/>
</dbReference>
<accession>A0ABV9PSG1</accession>
<dbReference type="InterPro" id="IPR037401">
    <property type="entry name" value="SnoaL-like"/>
</dbReference>
<sequence length="162" mass="18277">MSDDDNDRRLAKLDELLAIEEIKNLRLAYSAYFDSQDLDGLASIFAEDAVCEFSQEYGGDWVGRETIRANYAAVAEQVGAPYSAIHAVTNPWIELIGENTAKGRWYLIEYLTRQGAMTSGGGHANPLFYLGIYQDEYKKVDGSWLISRVKLEFLWPERTLPG</sequence>
<protein>
    <submittedName>
        <fullName evidence="2">Nuclear transport factor 2 family protein</fullName>
    </submittedName>
</protein>
<evidence type="ECO:0000259" key="1">
    <source>
        <dbReference type="Pfam" id="PF13577"/>
    </source>
</evidence>
<dbReference type="Gene3D" id="3.10.450.50">
    <property type="match status" value="1"/>
</dbReference>
<reference evidence="3" key="1">
    <citation type="journal article" date="2019" name="Int. J. Syst. Evol. Microbiol.">
        <title>The Global Catalogue of Microorganisms (GCM) 10K type strain sequencing project: providing services to taxonomists for standard genome sequencing and annotation.</title>
        <authorList>
            <consortium name="The Broad Institute Genomics Platform"/>
            <consortium name="The Broad Institute Genome Sequencing Center for Infectious Disease"/>
            <person name="Wu L."/>
            <person name="Ma J."/>
        </authorList>
    </citation>
    <scope>NUCLEOTIDE SEQUENCE [LARGE SCALE GENOMIC DNA]</scope>
    <source>
        <strain evidence="3">JCM 11882</strain>
    </source>
</reference>
<evidence type="ECO:0000313" key="2">
    <source>
        <dbReference type="EMBL" id="MFC4756042.1"/>
    </source>
</evidence>
<dbReference type="CDD" id="cd00531">
    <property type="entry name" value="NTF2_like"/>
    <property type="match status" value="1"/>
</dbReference>
<dbReference type="EMBL" id="JBHSHP010000056">
    <property type="protein sequence ID" value="MFC4756042.1"/>
    <property type="molecule type" value="Genomic_DNA"/>
</dbReference>
<name>A0ABV9PSG1_9ACTN</name>
<organism evidence="2 3">
    <name type="scientific">Dietzia aurantiaca</name>
    <dbReference type="NCBI Taxonomy" id="983873"/>
    <lineage>
        <taxon>Bacteria</taxon>
        <taxon>Bacillati</taxon>
        <taxon>Actinomycetota</taxon>
        <taxon>Actinomycetes</taxon>
        <taxon>Mycobacteriales</taxon>
        <taxon>Dietziaceae</taxon>
        <taxon>Dietzia</taxon>
    </lineage>
</organism>
<evidence type="ECO:0000313" key="3">
    <source>
        <dbReference type="Proteomes" id="UP001595836"/>
    </source>
</evidence>
<gene>
    <name evidence="2" type="ORF">ACFO7U_14815</name>
</gene>
<keyword evidence="3" id="KW-1185">Reference proteome</keyword>
<proteinExistence type="predicted"/>
<comment type="caution">
    <text evidence="2">The sequence shown here is derived from an EMBL/GenBank/DDBJ whole genome shotgun (WGS) entry which is preliminary data.</text>
</comment>
<dbReference type="SUPFAM" id="SSF54427">
    <property type="entry name" value="NTF2-like"/>
    <property type="match status" value="1"/>
</dbReference>
<dbReference type="Pfam" id="PF13577">
    <property type="entry name" value="SnoaL_4"/>
    <property type="match status" value="1"/>
</dbReference>
<dbReference type="RefSeq" id="WP_344995960.1">
    <property type="nucleotide sequence ID" value="NZ_BAABCD010000053.1"/>
</dbReference>
<dbReference type="Proteomes" id="UP001595836">
    <property type="component" value="Unassembled WGS sequence"/>
</dbReference>